<keyword evidence="1" id="KW-0472">Membrane</keyword>
<dbReference type="EMBL" id="JAGKHQ010000004">
    <property type="protein sequence ID" value="KAG7518273.1"/>
    <property type="molecule type" value="Genomic_DNA"/>
</dbReference>
<feature type="transmembrane region" description="Helical" evidence="1">
    <location>
        <begin position="179"/>
        <end position="201"/>
    </location>
</feature>
<comment type="caution">
    <text evidence="2">The sequence shown here is derived from an EMBL/GenBank/DDBJ whole genome shotgun (WGS) entry which is preliminary data.</text>
</comment>
<dbReference type="AlphaFoldDB" id="A0AAV6SNC1"/>
<keyword evidence="1" id="KW-1133">Transmembrane helix</keyword>
<accession>A0AAV6SNC1</accession>
<proteinExistence type="predicted"/>
<evidence type="ECO:0000313" key="2">
    <source>
        <dbReference type="EMBL" id="KAG7518273.1"/>
    </source>
</evidence>
<evidence type="ECO:0000256" key="1">
    <source>
        <dbReference type="SAM" id="Phobius"/>
    </source>
</evidence>
<evidence type="ECO:0000313" key="3">
    <source>
        <dbReference type="Proteomes" id="UP000693946"/>
    </source>
</evidence>
<gene>
    <name evidence="2" type="ORF">JOB18_029751</name>
</gene>
<keyword evidence="1" id="KW-0812">Transmembrane</keyword>
<dbReference type="Proteomes" id="UP000693946">
    <property type="component" value="Linkage Group LG12"/>
</dbReference>
<keyword evidence="3" id="KW-1185">Reference proteome</keyword>
<sequence>MPSSAGVRRPAMIYSVSVRAPAAESETRFPADAKLTKSVRQKCVRTCEEAVNADTGFFFVFADDDCASFTHAPSSGREKKKQRVKKCVSAEATGTVCECVSELLTRTSSASEDSDVSCEHQGLQTNMSATSERRRESQSAYSNMCNVSLPELIESLNKRRLSGGSSWQPPALRASALSFFLYLFIPVVSCFLSTNSLSFFFTPKWT</sequence>
<evidence type="ECO:0008006" key="4">
    <source>
        <dbReference type="Google" id="ProtNLM"/>
    </source>
</evidence>
<protein>
    <recommendedName>
        <fullName evidence="4">Transmembrane protein</fullName>
    </recommendedName>
</protein>
<organism evidence="2 3">
    <name type="scientific">Solea senegalensis</name>
    <name type="common">Senegalese sole</name>
    <dbReference type="NCBI Taxonomy" id="28829"/>
    <lineage>
        <taxon>Eukaryota</taxon>
        <taxon>Metazoa</taxon>
        <taxon>Chordata</taxon>
        <taxon>Craniata</taxon>
        <taxon>Vertebrata</taxon>
        <taxon>Euteleostomi</taxon>
        <taxon>Actinopterygii</taxon>
        <taxon>Neopterygii</taxon>
        <taxon>Teleostei</taxon>
        <taxon>Neoteleostei</taxon>
        <taxon>Acanthomorphata</taxon>
        <taxon>Carangaria</taxon>
        <taxon>Pleuronectiformes</taxon>
        <taxon>Pleuronectoidei</taxon>
        <taxon>Soleidae</taxon>
        <taxon>Solea</taxon>
    </lineage>
</organism>
<name>A0AAV6SNC1_SOLSE</name>
<reference evidence="2 3" key="1">
    <citation type="journal article" date="2021" name="Sci. Rep.">
        <title>Chromosome anchoring in Senegalese sole (Solea senegalensis) reveals sex-associated markers and genome rearrangements in flatfish.</title>
        <authorList>
            <person name="Guerrero-Cozar I."/>
            <person name="Gomez-Garrido J."/>
            <person name="Berbel C."/>
            <person name="Martinez-Blanch J.F."/>
            <person name="Alioto T."/>
            <person name="Claros M.G."/>
            <person name="Gagnaire P.A."/>
            <person name="Manchado M."/>
        </authorList>
    </citation>
    <scope>NUCLEOTIDE SEQUENCE [LARGE SCALE GENOMIC DNA]</scope>
    <source>
        <strain evidence="2">Sse05_10M</strain>
    </source>
</reference>